<evidence type="ECO:0000313" key="1">
    <source>
        <dbReference type="EMBL" id="TWU38521.1"/>
    </source>
</evidence>
<dbReference type="Proteomes" id="UP000319143">
    <property type="component" value="Unassembled WGS sequence"/>
</dbReference>
<gene>
    <name evidence="1" type="ORF">Poly41_29980</name>
</gene>
<proteinExistence type="predicted"/>
<reference evidence="1 2" key="1">
    <citation type="submission" date="2019-02" db="EMBL/GenBank/DDBJ databases">
        <title>Deep-cultivation of Planctomycetes and their phenomic and genomic characterization uncovers novel biology.</title>
        <authorList>
            <person name="Wiegand S."/>
            <person name="Jogler M."/>
            <person name="Boedeker C."/>
            <person name="Pinto D."/>
            <person name="Vollmers J."/>
            <person name="Rivas-Marin E."/>
            <person name="Kohn T."/>
            <person name="Peeters S.H."/>
            <person name="Heuer A."/>
            <person name="Rast P."/>
            <person name="Oberbeckmann S."/>
            <person name="Bunk B."/>
            <person name="Jeske O."/>
            <person name="Meyerdierks A."/>
            <person name="Storesund J.E."/>
            <person name="Kallscheuer N."/>
            <person name="Luecker S."/>
            <person name="Lage O.M."/>
            <person name="Pohl T."/>
            <person name="Merkel B.J."/>
            <person name="Hornburger P."/>
            <person name="Mueller R.-W."/>
            <person name="Bruemmer F."/>
            <person name="Labrenz M."/>
            <person name="Spormann A.M."/>
            <person name="Op Den Camp H."/>
            <person name="Overmann J."/>
            <person name="Amann R."/>
            <person name="Jetten M.S.M."/>
            <person name="Mascher T."/>
            <person name="Medema M.H."/>
            <person name="Devos D.P."/>
            <person name="Kaster A.-K."/>
            <person name="Ovreas L."/>
            <person name="Rohde M."/>
            <person name="Galperin M.Y."/>
            <person name="Jogler C."/>
        </authorList>
    </citation>
    <scope>NUCLEOTIDE SEQUENCE [LARGE SCALE GENOMIC DNA]</scope>
    <source>
        <strain evidence="1 2">Poly41</strain>
    </source>
</reference>
<protein>
    <submittedName>
        <fullName evidence="1">Uncharacterized protein</fullName>
    </submittedName>
</protein>
<dbReference type="EMBL" id="SJPV01000004">
    <property type="protein sequence ID" value="TWU38521.1"/>
    <property type="molecule type" value="Genomic_DNA"/>
</dbReference>
<comment type="caution">
    <text evidence="1">The sequence shown here is derived from an EMBL/GenBank/DDBJ whole genome shotgun (WGS) entry which is preliminary data.</text>
</comment>
<evidence type="ECO:0000313" key="2">
    <source>
        <dbReference type="Proteomes" id="UP000319143"/>
    </source>
</evidence>
<dbReference type="AlphaFoldDB" id="A0A5C6DSQ4"/>
<sequence length="136" mass="15370">MASVGFHAGQFAFDSLERGVREDAGVPGPADRLDIARPDDVLDAMNFGLQPPGDFADGQKQRWLQHRFPRFLPKLHAVSRGHERIRRKREVTKVWGPKTAADQYPNGVTRQSQKRLVGVGPIERWLSRWSGWSLDG</sequence>
<accession>A0A5C6DSQ4</accession>
<organism evidence="1 2">
    <name type="scientific">Novipirellula artificiosorum</name>
    <dbReference type="NCBI Taxonomy" id="2528016"/>
    <lineage>
        <taxon>Bacteria</taxon>
        <taxon>Pseudomonadati</taxon>
        <taxon>Planctomycetota</taxon>
        <taxon>Planctomycetia</taxon>
        <taxon>Pirellulales</taxon>
        <taxon>Pirellulaceae</taxon>
        <taxon>Novipirellula</taxon>
    </lineage>
</organism>
<keyword evidence="2" id="KW-1185">Reference proteome</keyword>
<name>A0A5C6DSQ4_9BACT</name>